<dbReference type="InterPro" id="IPR003593">
    <property type="entry name" value="AAA+_ATPase"/>
</dbReference>
<comment type="similarity">
    <text evidence="1">Belongs to the ABC transporter superfamily.</text>
</comment>
<sequence>MLTATGVVAGYGEHTVLRSVDLTVTPGRITGLQGPSGSGKSTLARVVALLHPRTAGTVTVDGRSVTGSGYLAPAELRRRIGMVFQSPRAATDPRWTLRQVIAEPLGAARRSATRQRVAELAEQFQLTDDLLDRYPHQVSDGQLQRACLARAVALRPAYLVCDEATAMLDPSTTATIAQLVRGLADAGTGVLAVSHDRALLTAWADHVLDLHDLHADARTSWES</sequence>
<dbReference type="SMART" id="SM00382">
    <property type="entry name" value="AAA"/>
    <property type="match status" value="1"/>
</dbReference>
<dbReference type="GO" id="GO:0055085">
    <property type="term" value="P:transmembrane transport"/>
    <property type="evidence" value="ECO:0007669"/>
    <property type="project" value="UniProtKB-ARBA"/>
</dbReference>
<organism evidence="6 7">
    <name type="scientific">Nakamurella leprariae</name>
    <dbReference type="NCBI Taxonomy" id="2803911"/>
    <lineage>
        <taxon>Bacteria</taxon>
        <taxon>Bacillati</taxon>
        <taxon>Actinomycetota</taxon>
        <taxon>Actinomycetes</taxon>
        <taxon>Nakamurellales</taxon>
        <taxon>Nakamurellaceae</taxon>
        <taxon>Nakamurella</taxon>
    </lineage>
</organism>
<dbReference type="PANTHER" id="PTHR43776:SF7">
    <property type="entry name" value="D,D-DIPEPTIDE TRANSPORT ATP-BINDING PROTEIN DDPF-RELATED"/>
    <property type="match status" value="1"/>
</dbReference>
<evidence type="ECO:0000256" key="1">
    <source>
        <dbReference type="ARBA" id="ARBA00005417"/>
    </source>
</evidence>
<dbReference type="RefSeq" id="WP_205261676.1">
    <property type="nucleotide sequence ID" value="NZ_JAERWK010000020.1"/>
</dbReference>
<evidence type="ECO:0000259" key="5">
    <source>
        <dbReference type="PROSITE" id="PS50893"/>
    </source>
</evidence>
<accession>A0A938YIF2</accession>
<evidence type="ECO:0000256" key="4">
    <source>
        <dbReference type="ARBA" id="ARBA00022840"/>
    </source>
</evidence>
<dbReference type="PANTHER" id="PTHR43776">
    <property type="entry name" value="TRANSPORT ATP-BINDING PROTEIN"/>
    <property type="match status" value="1"/>
</dbReference>
<evidence type="ECO:0000256" key="2">
    <source>
        <dbReference type="ARBA" id="ARBA00022448"/>
    </source>
</evidence>
<reference evidence="6" key="1">
    <citation type="submission" date="2021-01" db="EMBL/GenBank/DDBJ databases">
        <title>YIM 132084 draft genome.</title>
        <authorList>
            <person name="An D."/>
        </authorList>
    </citation>
    <scope>NUCLEOTIDE SEQUENCE</scope>
    <source>
        <strain evidence="6">YIM 132084</strain>
    </source>
</reference>
<keyword evidence="2" id="KW-0813">Transport</keyword>
<dbReference type="GO" id="GO:0005524">
    <property type="term" value="F:ATP binding"/>
    <property type="evidence" value="ECO:0007669"/>
    <property type="project" value="UniProtKB-KW"/>
</dbReference>
<evidence type="ECO:0000256" key="3">
    <source>
        <dbReference type="ARBA" id="ARBA00022741"/>
    </source>
</evidence>
<dbReference type="InterPro" id="IPR050319">
    <property type="entry name" value="ABC_transp_ATP-bind"/>
</dbReference>
<gene>
    <name evidence="6" type="ORF">JL106_15735</name>
</gene>
<dbReference type="PROSITE" id="PS50893">
    <property type="entry name" value="ABC_TRANSPORTER_2"/>
    <property type="match status" value="1"/>
</dbReference>
<comment type="caution">
    <text evidence="6">The sequence shown here is derived from an EMBL/GenBank/DDBJ whole genome shotgun (WGS) entry which is preliminary data.</text>
</comment>
<dbReference type="InterPro" id="IPR027417">
    <property type="entry name" value="P-loop_NTPase"/>
</dbReference>
<keyword evidence="4 6" id="KW-0067">ATP-binding</keyword>
<dbReference type="Pfam" id="PF00005">
    <property type="entry name" value="ABC_tran"/>
    <property type="match status" value="1"/>
</dbReference>
<dbReference type="EMBL" id="JAERWK010000020">
    <property type="protein sequence ID" value="MBM9468734.1"/>
    <property type="molecule type" value="Genomic_DNA"/>
</dbReference>
<keyword evidence="7" id="KW-1185">Reference proteome</keyword>
<dbReference type="AlphaFoldDB" id="A0A938YIF2"/>
<proteinExistence type="inferred from homology"/>
<dbReference type="Gene3D" id="3.40.50.300">
    <property type="entry name" value="P-loop containing nucleotide triphosphate hydrolases"/>
    <property type="match status" value="1"/>
</dbReference>
<keyword evidence="3" id="KW-0547">Nucleotide-binding</keyword>
<dbReference type="Proteomes" id="UP000663792">
    <property type="component" value="Unassembled WGS sequence"/>
</dbReference>
<dbReference type="CDD" id="cd03257">
    <property type="entry name" value="ABC_NikE_OppD_transporters"/>
    <property type="match status" value="1"/>
</dbReference>
<evidence type="ECO:0000313" key="6">
    <source>
        <dbReference type="EMBL" id="MBM9468734.1"/>
    </source>
</evidence>
<feature type="domain" description="ABC transporter" evidence="5">
    <location>
        <begin position="2"/>
        <end position="223"/>
    </location>
</feature>
<evidence type="ECO:0000313" key="7">
    <source>
        <dbReference type="Proteomes" id="UP000663792"/>
    </source>
</evidence>
<dbReference type="InterPro" id="IPR003439">
    <property type="entry name" value="ABC_transporter-like_ATP-bd"/>
</dbReference>
<name>A0A938YIF2_9ACTN</name>
<protein>
    <submittedName>
        <fullName evidence="6">ABC transporter ATP-binding protein</fullName>
    </submittedName>
</protein>
<dbReference type="SUPFAM" id="SSF52540">
    <property type="entry name" value="P-loop containing nucleoside triphosphate hydrolases"/>
    <property type="match status" value="1"/>
</dbReference>
<dbReference type="GO" id="GO:0016887">
    <property type="term" value="F:ATP hydrolysis activity"/>
    <property type="evidence" value="ECO:0007669"/>
    <property type="project" value="InterPro"/>
</dbReference>